<evidence type="ECO:0000256" key="10">
    <source>
        <dbReference type="SAM" id="Phobius"/>
    </source>
</evidence>
<dbReference type="InterPro" id="IPR001639">
    <property type="entry name" value="T2SS_protein-GspC"/>
</dbReference>
<evidence type="ECO:0000256" key="3">
    <source>
        <dbReference type="ARBA" id="ARBA00022448"/>
    </source>
</evidence>
<keyword evidence="4" id="KW-1003">Cell membrane</keyword>
<dbReference type="RefSeq" id="WP_240132264.1">
    <property type="nucleotide sequence ID" value="NZ_JACSDI010000019.1"/>
</dbReference>
<keyword evidence="6 10" id="KW-0812">Transmembrane</keyword>
<feature type="domain" description="Type II secretion system protein GspC N-terminal" evidence="11">
    <location>
        <begin position="28"/>
        <end position="167"/>
    </location>
</feature>
<keyword evidence="8 10" id="KW-1133">Transmembrane helix</keyword>
<proteinExistence type="inferred from homology"/>
<evidence type="ECO:0000256" key="5">
    <source>
        <dbReference type="ARBA" id="ARBA00022519"/>
    </source>
</evidence>
<evidence type="ECO:0000256" key="1">
    <source>
        <dbReference type="ARBA" id="ARBA00004533"/>
    </source>
</evidence>
<dbReference type="InterPro" id="IPR024961">
    <property type="entry name" value="T2SS_GspC_N"/>
</dbReference>
<gene>
    <name evidence="12" type="primary">gspC</name>
    <name evidence="12" type="ORF">H9J30_17965</name>
</gene>
<dbReference type="Proteomes" id="UP000829384">
    <property type="component" value="Unassembled WGS sequence"/>
</dbReference>
<evidence type="ECO:0000259" key="11">
    <source>
        <dbReference type="Pfam" id="PF11356"/>
    </source>
</evidence>
<reference evidence="12 13" key="1">
    <citation type="submission" date="2020-08" db="EMBL/GenBank/DDBJ databases">
        <title>Whole genome sequence of Shewanella sp strain PS-2.</title>
        <authorList>
            <person name="Das S.K."/>
        </authorList>
    </citation>
    <scope>NUCLEOTIDE SEQUENCE [LARGE SCALE GENOMIC DNA]</scope>
    <source>
        <strain evidence="12 13">PS-2</strain>
    </source>
</reference>
<evidence type="ECO:0000256" key="4">
    <source>
        <dbReference type="ARBA" id="ARBA00022475"/>
    </source>
</evidence>
<protein>
    <submittedName>
        <fullName evidence="12">Type II secretion system protein GspC</fullName>
    </submittedName>
</protein>
<evidence type="ECO:0000256" key="8">
    <source>
        <dbReference type="ARBA" id="ARBA00022989"/>
    </source>
</evidence>
<dbReference type="EMBL" id="JACSDI010000019">
    <property type="protein sequence ID" value="MCG9965787.1"/>
    <property type="molecule type" value="Genomic_DNA"/>
</dbReference>
<keyword evidence="3" id="KW-0813">Transport</keyword>
<keyword evidence="5" id="KW-0997">Cell inner membrane</keyword>
<evidence type="ECO:0000313" key="13">
    <source>
        <dbReference type="Proteomes" id="UP000829384"/>
    </source>
</evidence>
<evidence type="ECO:0000313" key="12">
    <source>
        <dbReference type="EMBL" id="MCG9965787.1"/>
    </source>
</evidence>
<sequence>MDLLDKVIAKAAGIPHKPLSQVVFWCGFILSILLAAQITWKLVPTSSSPTAWSPSAVTTTGKGAGQIDLDGLQQLALFGRADAKADKPKAEVVETVTDAPKTSLSIQLTGVVASTADQKGLAIIESSGSQETYSLGDKIKGTSASLKEVYADRIIITNAGRYETLMLDGLVYTSQSPANQQLQKAKSGKPEVVSRVDQRKNAEISQELAESRSELLADPSKITDYIAISPVRQGETVAGYRLNPGKDANLFKQAGFKPNDLAKSINGYDLTVMSQALEMMSQLPELTEVSIMVEREGQLVEIMFSLPQ</sequence>
<keyword evidence="7" id="KW-0653">Protein transport</keyword>
<dbReference type="Gene3D" id="2.30.42.10">
    <property type="match status" value="1"/>
</dbReference>
<evidence type="ECO:0000256" key="9">
    <source>
        <dbReference type="ARBA" id="ARBA00023136"/>
    </source>
</evidence>
<dbReference type="NCBIfam" id="TIGR01713">
    <property type="entry name" value="typeII_sec_gspC"/>
    <property type="match status" value="1"/>
</dbReference>
<evidence type="ECO:0000256" key="7">
    <source>
        <dbReference type="ARBA" id="ARBA00022927"/>
    </source>
</evidence>
<feature type="transmembrane region" description="Helical" evidence="10">
    <location>
        <begin position="22"/>
        <end position="40"/>
    </location>
</feature>
<accession>A0ABS9QZL6</accession>
<dbReference type="Pfam" id="PF11356">
    <property type="entry name" value="T2SSC"/>
    <property type="match status" value="1"/>
</dbReference>
<comment type="subcellular location">
    <subcellularLocation>
        <location evidence="1">Cell inner membrane</location>
    </subcellularLocation>
</comment>
<evidence type="ECO:0000256" key="6">
    <source>
        <dbReference type="ARBA" id="ARBA00022692"/>
    </source>
</evidence>
<organism evidence="12 13">
    <name type="scientific">Shewanella cutis</name>
    <dbReference type="NCBI Taxonomy" id="2766780"/>
    <lineage>
        <taxon>Bacteria</taxon>
        <taxon>Pseudomonadati</taxon>
        <taxon>Pseudomonadota</taxon>
        <taxon>Gammaproteobacteria</taxon>
        <taxon>Alteromonadales</taxon>
        <taxon>Shewanellaceae</taxon>
        <taxon>Shewanella</taxon>
    </lineage>
</organism>
<comment type="caution">
    <text evidence="12">The sequence shown here is derived from an EMBL/GenBank/DDBJ whole genome shotgun (WGS) entry which is preliminary data.</text>
</comment>
<dbReference type="InterPro" id="IPR036034">
    <property type="entry name" value="PDZ_sf"/>
</dbReference>
<name>A0ABS9QZL6_9GAMM</name>
<dbReference type="Gene3D" id="2.30.30.830">
    <property type="match status" value="1"/>
</dbReference>
<keyword evidence="13" id="KW-1185">Reference proteome</keyword>
<evidence type="ECO:0000256" key="2">
    <source>
        <dbReference type="ARBA" id="ARBA00007986"/>
    </source>
</evidence>
<keyword evidence="9 10" id="KW-0472">Membrane</keyword>
<dbReference type="SUPFAM" id="SSF50156">
    <property type="entry name" value="PDZ domain-like"/>
    <property type="match status" value="1"/>
</dbReference>
<comment type="similarity">
    <text evidence="2">Belongs to the GSP C family.</text>
</comment>